<dbReference type="EMBL" id="JAGKQM010000003">
    <property type="protein sequence ID" value="KAH0932075.1"/>
    <property type="molecule type" value="Genomic_DNA"/>
</dbReference>
<protein>
    <submittedName>
        <fullName evidence="1">Uncharacterized protein</fullName>
    </submittedName>
</protein>
<accession>A0ABQ8DRS3</accession>
<proteinExistence type="predicted"/>
<sequence length="70" mass="8046">MPEGRDAEKMDSTFLESGMVVREHQIDTRSLDKSKTLRLRLEKSVESSLGHRLNKTVNFGSLSYHTYANF</sequence>
<evidence type="ECO:0000313" key="1">
    <source>
        <dbReference type="EMBL" id="KAH0932075.1"/>
    </source>
</evidence>
<gene>
    <name evidence="1" type="ORF">HID58_009192</name>
</gene>
<name>A0ABQ8DRS3_BRANA</name>
<reference evidence="1 2" key="1">
    <citation type="submission" date="2021-05" db="EMBL/GenBank/DDBJ databases">
        <title>Genome Assembly of Synthetic Allotetraploid Brassica napus Reveals Homoeologous Exchanges between Subgenomes.</title>
        <authorList>
            <person name="Davis J.T."/>
        </authorList>
    </citation>
    <scope>NUCLEOTIDE SEQUENCE [LARGE SCALE GENOMIC DNA]</scope>
    <source>
        <strain evidence="2">cv. Da-Ae</strain>
        <tissue evidence="1">Seedling</tissue>
    </source>
</reference>
<keyword evidence="2" id="KW-1185">Reference proteome</keyword>
<evidence type="ECO:0000313" key="2">
    <source>
        <dbReference type="Proteomes" id="UP000824890"/>
    </source>
</evidence>
<comment type="caution">
    <text evidence="1">The sequence shown here is derived from an EMBL/GenBank/DDBJ whole genome shotgun (WGS) entry which is preliminary data.</text>
</comment>
<organism evidence="1 2">
    <name type="scientific">Brassica napus</name>
    <name type="common">Rape</name>
    <dbReference type="NCBI Taxonomy" id="3708"/>
    <lineage>
        <taxon>Eukaryota</taxon>
        <taxon>Viridiplantae</taxon>
        <taxon>Streptophyta</taxon>
        <taxon>Embryophyta</taxon>
        <taxon>Tracheophyta</taxon>
        <taxon>Spermatophyta</taxon>
        <taxon>Magnoliopsida</taxon>
        <taxon>eudicotyledons</taxon>
        <taxon>Gunneridae</taxon>
        <taxon>Pentapetalae</taxon>
        <taxon>rosids</taxon>
        <taxon>malvids</taxon>
        <taxon>Brassicales</taxon>
        <taxon>Brassicaceae</taxon>
        <taxon>Brassiceae</taxon>
        <taxon>Brassica</taxon>
    </lineage>
</organism>
<dbReference type="Proteomes" id="UP000824890">
    <property type="component" value="Unassembled WGS sequence"/>
</dbReference>